<reference evidence="6" key="1">
    <citation type="journal article" date="2017" name="Proc. Natl. Acad. Sci. U.S.A.">
        <title>Simulation of Deepwater Horizon oil plume reveals substrate specialization within a complex community of hydrocarbon-degraders.</title>
        <authorList>
            <person name="Hu P."/>
            <person name="Dubinsky E.A."/>
            <person name="Probst A.J."/>
            <person name="Wang J."/>
            <person name="Sieber C.M.K."/>
            <person name="Tom L.M."/>
            <person name="Gardinali P."/>
            <person name="Banfield J.F."/>
            <person name="Atlas R.M."/>
            <person name="Andersen G.L."/>
        </authorList>
    </citation>
    <scope>NUCLEOTIDE SEQUENCE [LARGE SCALE GENOMIC DNA]</scope>
</reference>
<dbReference type="PANTHER" id="PTHR30217:SF6">
    <property type="entry name" value="TRNA HYDROXYLATION PROTEIN P"/>
    <property type="match status" value="1"/>
</dbReference>
<accession>A0A1Y5FE00</accession>
<evidence type="ECO:0000256" key="3">
    <source>
        <dbReference type="ARBA" id="ARBA00038374"/>
    </source>
</evidence>
<dbReference type="Gene3D" id="2.40.30.10">
    <property type="entry name" value="Translation factors"/>
    <property type="match status" value="1"/>
</dbReference>
<dbReference type="PANTHER" id="PTHR30217">
    <property type="entry name" value="PEPTIDASE U32 FAMILY"/>
    <property type="match status" value="1"/>
</dbReference>
<keyword evidence="1" id="KW-0645">Protease</keyword>
<dbReference type="InterPro" id="IPR051454">
    <property type="entry name" value="RNA/ubiquinone_mod_enzymes"/>
</dbReference>
<evidence type="ECO:0000313" key="6">
    <source>
        <dbReference type="Proteomes" id="UP000196531"/>
    </source>
</evidence>
<dbReference type="AlphaFoldDB" id="A0A1Y5FE00"/>
<dbReference type="PROSITE" id="PS01276">
    <property type="entry name" value="PEPTIDASE_U32"/>
    <property type="match status" value="1"/>
</dbReference>
<evidence type="ECO:0000313" key="5">
    <source>
        <dbReference type="EMBL" id="OUR97199.1"/>
    </source>
</evidence>
<protein>
    <recommendedName>
        <fullName evidence="4">Peptidase family U32 C-terminal domain-containing protein</fullName>
    </recommendedName>
</protein>
<name>A0A1Y5FE00_9BACT</name>
<feature type="domain" description="Peptidase family U32 C-terminal" evidence="4">
    <location>
        <begin position="318"/>
        <end position="397"/>
    </location>
</feature>
<evidence type="ECO:0000259" key="4">
    <source>
        <dbReference type="Pfam" id="PF16325"/>
    </source>
</evidence>
<dbReference type="GO" id="GO:0006508">
    <property type="term" value="P:proteolysis"/>
    <property type="evidence" value="ECO:0007669"/>
    <property type="project" value="UniProtKB-KW"/>
</dbReference>
<organism evidence="5 6">
    <name type="scientific">Halobacteriovorax marinus</name>
    <dbReference type="NCBI Taxonomy" id="97084"/>
    <lineage>
        <taxon>Bacteria</taxon>
        <taxon>Pseudomonadati</taxon>
        <taxon>Bdellovibrionota</taxon>
        <taxon>Bacteriovoracia</taxon>
        <taxon>Bacteriovoracales</taxon>
        <taxon>Halobacteriovoraceae</taxon>
        <taxon>Halobacteriovorax</taxon>
    </lineage>
</organism>
<dbReference type="InterPro" id="IPR001539">
    <property type="entry name" value="Peptidase_U32"/>
</dbReference>
<dbReference type="EMBL" id="MAAO01000006">
    <property type="protein sequence ID" value="OUR97199.1"/>
    <property type="molecule type" value="Genomic_DNA"/>
</dbReference>
<dbReference type="InterPro" id="IPR032525">
    <property type="entry name" value="Peptidase_U32_C"/>
</dbReference>
<dbReference type="GO" id="GO:0008233">
    <property type="term" value="F:peptidase activity"/>
    <property type="evidence" value="ECO:0007669"/>
    <property type="project" value="UniProtKB-KW"/>
</dbReference>
<dbReference type="Pfam" id="PF16325">
    <property type="entry name" value="Peptidase_U32_C"/>
    <property type="match status" value="1"/>
</dbReference>
<proteinExistence type="inferred from homology"/>
<sequence>MHRTPELLAPAGSLEKLKVAILYGANAVYLGGQKFGLRTAADNFTTAELEEGVLFAHERGAKVYVVLNSFLHDSDLEDLPEFLELLDHLKVNAVIVSDLGVIETIKKHSNLEIHLSTQASCLNTQAALVWKEMGVKRIVLGREISLADASKIKKKTGLEIEMFIHGSMCMAYSGNCVISNYTQGRDSNRGGCAHSCRFEYSLDFSNIKNASSDELKTYFMSSKDLEGISVLPEFIEADIDSLKVEGRMKSHHYAGTISSVYSKALKYYREHGNILSTQVMEWERELRKITHRDYTVGSLIEPAGADSIYTEREHETPDYVVAGVVLEVVKEEFLLIEVRSAFLPGDTLELVPFDGDCVQFPASLMQETDGTKCEKSRPGILLKIPYVKEAQQWNLVRAQVKQ</sequence>
<dbReference type="Proteomes" id="UP000196531">
    <property type="component" value="Unassembled WGS sequence"/>
</dbReference>
<evidence type="ECO:0000256" key="2">
    <source>
        <dbReference type="ARBA" id="ARBA00022801"/>
    </source>
</evidence>
<gene>
    <name evidence="5" type="ORF">A9Q84_12800</name>
</gene>
<comment type="caution">
    <text evidence="5">The sequence shown here is derived from an EMBL/GenBank/DDBJ whole genome shotgun (WGS) entry which is preliminary data.</text>
</comment>
<dbReference type="Pfam" id="PF01136">
    <property type="entry name" value="Peptidase_U32"/>
    <property type="match status" value="1"/>
</dbReference>
<keyword evidence="2" id="KW-0378">Hydrolase</keyword>
<comment type="similarity">
    <text evidence="3">Belongs to the peptidase U32 family.</text>
</comment>
<evidence type="ECO:0000256" key="1">
    <source>
        <dbReference type="ARBA" id="ARBA00022670"/>
    </source>
</evidence>